<feature type="short sequence motif" description="GXGXXG" evidence="3">
    <location>
        <begin position="35"/>
        <end position="40"/>
    </location>
</feature>
<evidence type="ECO:0000313" key="5">
    <source>
        <dbReference type="EMBL" id="PSH54628.1"/>
    </source>
</evidence>
<dbReference type="InterPro" id="IPR002641">
    <property type="entry name" value="PNPLA_dom"/>
</dbReference>
<comment type="caution">
    <text evidence="5">The sequence shown here is derived from an EMBL/GenBank/DDBJ whole genome shotgun (WGS) entry which is preliminary data.</text>
</comment>
<gene>
    <name evidence="5" type="ORF">CU100_25965</name>
</gene>
<dbReference type="EMBL" id="PGGN01000008">
    <property type="protein sequence ID" value="PSH54628.1"/>
    <property type="molecule type" value="Genomic_DNA"/>
</dbReference>
<keyword evidence="6" id="KW-1185">Reference proteome</keyword>
<evidence type="ECO:0000313" key="6">
    <source>
        <dbReference type="Proteomes" id="UP000241158"/>
    </source>
</evidence>
<accession>A0A2P7AK76</accession>
<dbReference type="GO" id="GO:0016787">
    <property type="term" value="F:hydrolase activity"/>
    <property type="evidence" value="ECO:0007669"/>
    <property type="project" value="UniProtKB-UniRule"/>
</dbReference>
<feature type="active site" description="Proton acceptor" evidence="3">
    <location>
        <position position="204"/>
    </location>
</feature>
<evidence type="ECO:0000256" key="1">
    <source>
        <dbReference type="ARBA" id="ARBA00010240"/>
    </source>
</evidence>
<dbReference type="SUPFAM" id="SSF52151">
    <property type="entry name" value="FabD/lysophospholipase-like"/>
    <property type="match status" value="1"/>
</dbReference>
<feature type="active site" description="Nucleophile" evidence="3">
    <location>
        <position position="71"/>
    </location>
</feature>
<keyword evidence="3" id="KW-0442">Lipid degradation</keyword>
<evidence type="ECO:0000256" key="2">
    <source>
        <dbReference type="ARBA" id="ARBA00023098"/>
    </source>
</evidence>
<dbReference type="PROSITE" id="PS51635">
    <property type="entry name" value="PNPLA"/>
    <property type="match status" value="1"/>
</dbReference>
<comment type="similarity">
    <text evidence="1">Belongs to the patatin family.</text>
</comment>
<evidence type="ECO:0000259" key="4">
    <source>
        <dbReference type="PROSITE" id="PS51635"/>
    </source>
</evidence>
<keyword evidence="2 3" id="KW-0443">Lipid metabolism</keyword>
<dbReference type="PANTHER" id="PTHR32176">
    <property type="entry name" value="XYLOSE ISOMERASE"/>
    <property type="match status" value="1"/>
</dbReference>
<dbReference type="OrthoDB" id="9807112at2"/>
<dbReference type="Proteomes" id="UP000241158">
    <property type="component" value="Unassembled WGS sequence"/>
</dbReference>
<name>A0A2P7AK76_9HYPH</name>
<dbReference type="Pfam" id="PF01734">
    <property type="entry name" value="Patatin"/>
    <property type="match status" value="1"/>
</dbReference>
<keyword evidence="3" id="KW-0378">Hydrolase</keyword>
<feature type="short sequence motif" description="DGA/G" evidence="3">
    <location>
        <begin position="204"/>
        <end position="206"/>
    </location>
</feature>
<dbReference type="Gene3D" id="3.40.1090.10">
    <property type="entry name" value="Cytosolic phospholipase A2 catalytic domain"/>
    <property type="match status" value="1"/>
</dbReference>
<proteinExistence type="inferred from homology"/>
<dbReference type="PANTHER" id="PTHR32176:SF92">
    <property type="entry name" value="XYLOSE ISOMERASE"/>
    <property type="match status" value="1"/>
</dbReference>
<sequence length="350" mass="39012">MNYVPPRRSDGTIQHTRIKQPWPKDRLFRILCIDGGGIRGIFPAAYLSEIERRFLGGKSVANYFDLVAGTSTGGIIALGLAHGMTARQVLDVYVERGQIIFPASNTVSAPLRFLRSLFRPKHDKSVLKGELLRIFGDKVIDDARVRLVIPSFEGAYGEPFIYKTPHHPDYQNDRHQRFAHVALHTAAAPAYFAPIDNDGHIMIDGGVWANNPVMNALVDVLACYDVPRENIRILTIGTGDETVKLAKRHLNGGKLAWGVSKQVPILFRLAARAQSKNALGQAFLLAGKNNIVRVDIEERDQQLDLDDVKRAKAELLNIARAHAESNGHRIQEMFLEDEVDQFVRCAKPPS</sequence>
<dbReference type="GO" id="GO:0016042">
    <property type="term" value="P:lipid catabolic process"/>
    <property type="evidence" value="ECO:0007669"/>
    <property type="project" value="UniProtKB-UniRule"/>
</dbReference>
<dbReference type="AlphaFoldDB" id="A0A2P7AK76"/>
<dbReference type="InterPro" id="IPR016035">
    <property type="entry name" value="Acyl_Trfase/lysoPLipase"/>
</dbReference>
<feature type="domain" description="PNPLA" evidence="4">
    <location>
        <begin position="31"/>
        <end position="217"/>
    </location>
</feature>
<dbReference type="NCBIfam" id="NF041079">
    <property type="entry name" value="CBASS_lipase"/>
    <property type="match status" value="1"/>
</dbReference>
<reference evidence="6" key="1">
    <citation type="submission" date="2017-11" db="EMBL/GenBank/DDBJ databases">
        <authorList>
            <person name="Kuznetsova I."/>
            <person name="Sazanova A."/>
            <person name="Chirak E."/>
            <person name="Safronova V."/>
            <person name="Willems A."/>
        </authorList>
    </citation>
    <scope>NUCLEOTIDE SEQUENCE [LARGE SCALE GENOMIC DNA]</scope>
    <source>
        <strain evidence="6">PEPV15</strain>
    </source>
</reference>
<evidence type="ECO:0000256" key="3">
    <source>
        <dbReference type="PROSITE-ProRule" id="PRU01161"/>
    </source>
</evidence>
<feature type="short sequence motif" description="GXSXG" evidence="3">
    <location>
        <begin position="69"/>
        <end position="73"/>
    </location>
</feature>
<dbReference type="CDD" id="cd07199">
    <property type="entry name" value="Pat17_PNPLA8_PNPLA9_like"/>
    <property type="match status" value="1"/>
</dbReference>
<organism evidence="5 6">
    <name type="scientific">Phyllobacterium endophyticum</name>
    <dbReference type="NCBI Taxonomy" id="1149773"/>
    <lineage>
        <taxon>Bacteria</taxon>
        <taxon>Pseudomonadati</taxon>
        <taxon>Pseudomonadota</taxon>
        <taxon>Alphaproteobacteria</taxon>
        <taxon>Hyphomicrobiales</taxon>
        <taxon>Phyllobacteriaceae</taxon>
        <taxon>Phyllobacterium</taxon>
    </lineage>
</organism>
<protein>
    <submittedName>
        <fullName evidence="5">Patatin</fullName>
    </submittedName>
</protein>
<dbReference type="RefSeq" id="WP_106719532.1">
    <property type="nucleotide sequence ID" value="NZ_JACHXT010000003.1"/>
</dbReference>